<evidence type="ECO:0000256" key="2">
    <source>
        <dbReference type="SAM" id="SignalP"/>
    </source>
</evidence>
<dbReference type="KEGG" id="psuu:Psuf_039660"/>
<feature type="signal peptide" evidence="2">
    <location>
        <begin position="1"/>
        <end position="32"/>
    </location>
</feature>
<accession>A0A6F8YKT3</accession>
<organism evidence="3 4">
    <name type="scientific">Phytohabitans suffuscus</name>
    <dbReference type="NCBI Taxonomy" id="624315"/>
    <lineage>
        <taxon>Bacteria</taxon>
        <taxon>Bacillati</taxon>
        <taxon>Actinomycetota</taxon>
        <taxon>Actinomycetes</taxon>
        <taxon>Micromonosporales</taxon>
        <taxon>Micromonosporaceae</taxon>
    </lineage>
</organism>
<feature type="compositionally biased region" description="Low complexity" evidence="1">
    <location>
        <begin position="53"/>
        <end position="64"/>
    </location>
</feature>
<feature type="region of interest" description="Disordered" evidence="1">
    <location>
        <begin position="36"/>
        <end position="71"/>
    </location>
</feature>
<sequence length="71" mass="6888">MAVVRGGRRVAIKVAVVGLGLAGLAVTVPTFAAAPEHPAKQKPAAPAVGKQVAPARPASAASSSWTGPPAP</sequence>
<name>A0A6F8YKT3_9ACTN</name>
<keyword evidence="2" id="KW-0732">Signal</keyword>
<evidence type="ECO:0000313" key="3">
    <source>
        <dbReference type="EMBL" id="BCB86653.1"/>
    </source>
</evidence>
<feature type="chain" id="PRO_5039589415" evidence="2">
    <location>
        <begin position="33"/>
        <end position="71"/>
    </location>
</feature>
<gene>
    <name evidence="3" type="ORF">Psuf_039660</name>
</gene>
<dbReference type="Proteomes" id="UP000503011">
    <property type="component" value="Chromosome"/>
</dbReference>
<evidence type="ECO:0000256" key="1">
    <source>
        <dbReference type="SAM" id="MobiDB-lite"/>
    </source>
</evidence>
<proteinExistence type="predicted"/>
<dbReference type="AlphaFoldDB" id="A0A6F8YKT3"/>
<reference evidence="3 4" key="2">
    <citation type="submission" date="2020-03" db="EMBL/GenBank/DDBJ databases">
        <authorList>
            <person name="Ichikawa N."/>
            <person name="Kimura A."/>
            <person name="Kitahashi Y."/>
            <person name="Uohara A."/>
        </authorList>
    </citation>
    <scope>NUCLEOTIDE SEQUENCE [LARGE SCALE GENOMIC DNA]</scope>
    <source>
        <strain evidence="3 4">NBRC 105367</strain>
    </source>
</reference>
<reference evidence="3 4" key="1">
    <citation type="submission" date="2020-03" db="EMBL/GenBank/DDBJ databases">
        <title>Whole genome shotgun sequence of Phytohabitans suffuscus NBRC 105367.</title>
        <authorList>
            <person name="Komaki H."/>
            <person name="Tamura T."/>
        </authorList>
    </citation>
    <scope>NUCLEOTIDE SEQUENCE [LARGE SCALE GENOMIC DNA]</scope>
    <source>
        <strain evidence="3 4">NBRC 105367</strain>
    </source>
</reference>
<protein>
    <submittedName>
        <fullName evidence="3">Uncharacterized protein</fullName>
    </submittedName>
</protein>
<evidence type="ECO:0000313" key="4">
    <source>
        <dbReference type="Proteomes" id="UP000503011"/>
    </source>
</evidence>
<keyword evidence="4" id="KW-1185">Reference proteome</keyword>
<dbReference type="EMBL" id="AP022871">
    <property type="protein sequence ID" value="BCB86653.1"/>
    <property type="molecule type" value="Genomic_DNA"/>
</dbReference>